<feature type="chain" id="PRO_5045574574" evidence="1">
    <location>
        <begin position="18"/>
        <end position="346"/>
    </location>
</feature>
<evidence type="ECO:0000313" key="3">
    <source>
        <dbReference type="Proteomes" id="UP001596055"/>
    </source>
</evidence>
<dbReference type="PROSITE" id="PS51257">
    <property type="entry name" value="PROKAR_LIPOPROTEIN"/>
    <property type="match status" value="1"/>
</dbReference>
<evidence type="ECO:0000313" key="2">
    <source>
        <dbReference type="EMBL" id="MFC5543885.1"/>
    </source>
</evidence>
<proteinExistence type="predicted"/>
<evidence type="ECO:0000256" key="1">
    <source>
        <dbReference type="SAM" id="SignalP"/>
    </source>
</evidence>
<protein>
    <submittedName>
        <fullName evidence="2">Uncharacterized protein</fullName>
    </submittedName>
</protein>
<dbReference type="Proteomes" id="UP001596055">
    <property type="component" value="Unassembled WGS sequence"/>
</dbReference>
<keyword evidence="1" id="KW-0732">Signal</keyword>
<dbReference type="EMBL" id="JBHSNL010000001">
    <property type="protein sequence ID" value="MFC5543885.1"/>
    <property type="molecule type" value="Genomic_DNA"/>
</dbReference>
<keyword evidence="3" id="KW-1185">Reference proteome</keyword>
<gene>
    <name evidence="2" type="ORF">ACFPQA_02360</name>
</gene>
<dbReference type="RefSeq" id="WP_248157982.1">
    <property type="nucleotide sequence ID" value="NZ_JAKZAJ010000003.1"/>
</dbReference>
<comment type="caution">
    <text evidence="2">The sequence shown here is derived from an EMBL/GenBank/DDBJ whole genome shotgun (WGS) entry which is preliminary data.</text>
</comment>
<accession>A0ABW0RKB5</accession>
<name>A0ABW0RKB5_9GAMM</name>
<sequence>MKYLSLCLVLIFSGCAAIEPILNPKSKQEILDDKVDAWAATQSVQLSKAFEQGFPLHRQVTPESAPKTEWLSAVQLAELQQELQKISDSSMKERLKNYDKSMQELRATYDGMANVLFTIKSSANFIDSKISRAGFALPDDLNLHAAQLFTHCKTLGIAIENCSAEVVGERVVREQFYSDHPEISEYRNWLSDSAQSIESARHTIAQYGLDEEAESYLSRARAAGCNEVTQFNFWGDNFALSRSVPYSGEMPEEESVYDLAGFKVLQSTNDGILLQPNYSDAYNAQPIFVRIDREYVDGFTFQRWDQLVCFTGNTKQYSSILGTNRKVYSFEAIEDSNKYYFLPWGS</sequence>
<feature type="signal peptide" evidence="1">
    <location>
        <begin position="1"/>
        <end position="17"/>
    </location>
</feature>
<reference evidence="3" key="1">
    <citation type="journal article" date="2019" name="Int. J. Syst. Evol. Microbiol.">
        <title>The Global Catalogue of Microorganisms (GCM) 10K type strain sequencing project: providing services to taxonomists for standard genome sequencing and annotation.</title>
        <authorList>
            <consortium name="The Broad Institute Genomics Platform"/>
            <consortium name="The Broad Institute Genome Sequencing Center for Infectious Disease"/>
            <person name="Wu L."/>
            <person name="Ma J."/>
        </authorList>
    </citation>
    <scope>NUCLEOTIDE SEQUENCE [LARGE SCALE GENOMIC DNA]</scope>
    <source>
        <strain evidence="3">CGMCC 4.1799</strain>
    </source>
</reference>
<organism evidence="2 3">
    <name type="scientific">Marinobacter koreensis</name>
    <dbReference type="NCBI Taxonomy" id="335974"/>
    <lineage>
        <taxon>Bacteria</taxon>
        <taxon>Pseudomonadati</taxon>
        <taxon>Pseudomonadota</taxon>
        <taxon>Gammaproteobacteria</taxon>
        <taxon>Pseudomonadales</taxon>
        <taxon>Marinobacteraceae</taxon>
        <taxon>Marinobacter</taxon>
    </lineage>
</organism>